<name>A0A7W9FJZ9_9HYPH</name>
<dbReference type="EMBL" id="JACHOO010000002">
    <property type="protein sequence ID" value="MBB5752262.1"/>
    <property type="molecule type" value="Genomic_DNA"/>
</dbReference>
<sequence>MTDDFRAEFVRRHGWPERAALAPLAIAHRGASAHANENTRAAFEKAATLGAAMWELDVRLSRDGVPVVSHDATLALADGRRVTIADHDWAALAGVALARGGTMPAFAAIVDLAAEAGCGLYVEVKERAAAGAALAVLSAGAAPFAAIGSFDHDTVRDLVAARSRFPVSVLVRMAEDPFAAAEATGAAIIHLCWERDGADPDRLVTDALIARAAAAELGVVLWHEERRDVLDRLMAKPVLGICTDKPEMMNRYRPDPALPIGVVCHRGMAALAPENTLHAARLAFDQGFQTVELDVHQLADGTIAVLHDATLDRTTSGRGPVAALDRAALHGVSAGLWFDPFFAGEGLPEFGEVLAAAGPDGGLYVEVKAGDAAAIVAMVEAAGALPRSFFWSPDPAIRAALRALGPKVRLMAQRTPYPSLDAAIAAEGAAIVEFDPDCDDLGEIAACRTQGAEAMIKYFGADPAEMARLIRLRPDRMNLDRPDIFLAAYRAVLAALG</sequence>
<dbReference type="PROSITE" id="PS51704">
    <property type="entry name" value="GP_PDE"/>
    <property type="match status" value="2"/>
</dbReference>
<dbReference type="GO" id="GO:0006629">
    <property type="term" value="P:lipid metabolic process"/>
    <property type="evidence" value="ECO:0007669"/>
    <property type="project" value="InterPro"/>
</dbReference>
<organism evidence="2 3">
    <name type="scientific">Prosthecomicrobium pneumaticum</name>
    <dbReference type="NCBI Taxonomy" id="81895"/>
    <lineage>
        <taxon>Bacteria</taxon>
        <taxon>Pseudomonadati</taxon>
        <taxon>Pseudomonadota</taxon>
        <taxon>Alphaproteobacteria</taxon>
        <taxon>Hyphomicrobiales</taxon>
        <taxon>Kaistiaceae</taxon>
        <taxon>Prosthecomicrobium</taxon>
    </lineage>
</organism>
<protein>
    <submittedName>
        <fullName evidence="2">Glycerophosphoryl diester phosphodiesterase</fullName>
        <ecNumber evidence="2">3.1.4.46</ecNumber>
    </submittedName>
</protein>
<keyword evidence="2" id="KW-0378">Hydrolase</keyword>
<feature type="domain" description="GP-PDE" evidence="1">
    <location>
        <begin position="23"/>
        <end position="253"/>
    </location>
</feature>
<dbReference type="AlphaFoldDB" id="A0A7W9FJZ9"/>
<dbReference type="Gene3D" id="3.20.20.190">
    <property type="entry name" value="Phosphatidylinositol (PI) phosphodiesterase"/>
    <property type="match status" value="2"/>
</dbReference>
<dbReference type="InterPro" id="IPR030395">
    <property type="entry name" value="GP_PDE_dom"/>
</dbReference>
<evidence type="ECO:0000313" key="3">
    <source>
        <dbReference type="Proteomes" id="UP000523821"/>
    </source>
</evidence>
<dbReference type="PANTHER" id="PTHR46211">
    <property type="entry name" value="GLYCEROPHOSPHORYL DIESTER PHOSPHODIESTERASE"/>
    <property type="match status" value="1"/>
</dbReference>
<dbReference type="CDD" id="cd08566">
    <property type="entry name" value="GDPD_AtGDE_like"/>
    <property type="match status" value="1"/>
</dbReference>
<dbReference type="GO" id="GO:0008889">
    <property type="term" value="F:glycerophosphodiester phosphodiesterase activity"/>
    <property type="evidence" value="ECO:0007669"/>
    <property type="project" value="UniProtKB-EC"/>
</dbReference>
<feature type="domain" description="GP-PDE" evidence="1">
    <location>
        <begin position="260"/>
        <end position="497"/>
    </location>
</feature>
<comment type="caution">
    <text evidence="2">The sequence shown here is derived from an EMBL/GenBank/DDBJ whole genome shotgun (WGS) entry which is preliminary data.</text>
</comment>
<keyword evidence="3" id="KW-1185">Reference proteome</keyword>
<dbReference type="PANTHER" id="PTHR46211:SF14">
    <property type="entry name" value="GLYCEROPHOSPHODIESTER PHOSPHODIESTERASE"/>
    <property type="match status" value="1"/>
</dbReference>
<dbReference type="Proteomes" id="UP000523821">
    <property type="component" value="Unassembled WGS sequence"/>
</dbReference>
<dbReference type="EC" id="3.1.4.46" evidence="2"/>
<gene>
    <name evidence="2" type="ORF">GGQ63_001314</name>
</gene>
<evidence type="ECO:0000259" key="1">
    <source>
        <dbReference type="PROSITE" id="PS51704"/>
    </source>
</evidence>
<dbReference type="CDD" id="cd08556">
    <property type="entry name" value="GDPD"/>
    <property type="match status" value="1"/>
</dbReference>
<dbReference type="Pfam" id="PF03009">
    <property type="entry name" value="GDPD"/>
    <property type="match status" value="2"/>
</dbReference>
<accession>A0A7W9FJZ9</accession>
<reference evidence="2 3" key="1">
    <citation type="submission" date="2020-08" db="EMBL/GenBank/DDBJ databases">
        <title>Genomic Encyclopedia of Type Strains, Phase IV (KMG-IV): sequencing the most valuable type-strain genomes for metagenomic binning, comparative biology and taxonomic classification.</title>
        <authorList>
            <person name="Goeker M."/>
        </authorList>
    </citation>
    <scope>NUCLEOTIDE SEQUENCE [LARGE SCALE GENOMIC DNA]</scope>
    <source>
        <strain evidence="2 3">DSM 16268</strain>
    </source>
</reference>
<dbReference type="RefSeq" id="WP_183853754.1">
    <property type="nucleotide sequence ID" value="NZ_JACHOO010000002.1"/>
</dbReference>
<dbReference type="InterPro" id="IPR017946">
    <property type="entry name" value="PLC-like_Pdiesterase_TIM-brl"/>
</dbReference>
<dbReference type="SUPFAM" id="SSF51695">
    <property type="entry name" value="PLC-like phosphodiesterases"/>
    <property type="match status" value="2"/>
</dbReference>
<evidence type="ECO:0000313" key="2">
    <source>
        <dbReference type="EMBL" id="MBB5752262.1"/>
    </source>
</evidence>
<proteinExistence type="predicted"/>